<dbReference type="Proteomes" id="UP000321393">
    <property type="component" value="Unassembled WGS sequence"/>
</dbReference>
<dbReference type="AlphaFoldDB" id="A0A5D3CKN9"/>
<gene>
    <name evidence="2" type="ORF">E5676_scaffold874G00320</name>
    <name evidence="1" type="ORF">E6C27_scaffold98G001490</name>
</gene>
<evidence type="ECO:0000313" key="3">
    <source>
        <dbReference type="Proteomes" id="UP000321393"/>
    </source>
</evidence>
<proteinExistence type="predicted"/>
<sequence>MPMPLVKQNVEQKGHLAEIFKVDNKGRKGCLKIPESIELIGWRSFFNMLNYKEETEKYLLQKCKPAEVLTLPPPHRNRHRREEC</sequence>
<comment type="caution">
    <text evidence="2">The sequence shown here is derived from an EMBL/GenBank/DDBJ whole genome shotgun (WGS) entry which is preliminary data.</text>
</comment>
<dbReference type="EMBL" id="SSTD01010954">
    <property type="protein sequence ID" value="TYK10996.1"/>
    <property type="molecule type" value="Genomic_DNA"/>
</dbReference>
<protein>
    <submittedName>
        <fullName evidence="2">Uncharacterized protein</fullName>
    </submittedName>
</protein>
<dbReference type="OrthoDB" id="1839222at2759"/>
<dbReference type="Proteomes" id="UP000321947">
    <property type="component" value="Unassembled WGS sequence"/>
</dbReference>
<accession>A0A5D3CKN9</accession>
<organism evidence="2 4">
    <name type="scientific">Cucumis melo var. makuwa</name>
    <name type="common">Oriental melon</name>
    <dbReference type="NCBI Taxonomy" id="1194695"/>
    <lineage>
        <taxon>Eukaryota</taxon>
        <taxon>Viridiplantae</taxon>
        <taxon>Streptophyta</taxon>
        <taxon>Embryophyta</taxon>
        <taxon>Tracheophyta</taxon>
        <taxon>Spermatophyta</taxon>
        <taxon>Magnoliopsida</taxon>
        <taxon>eudicotyledons</taxon>
        <taxon>Gunneridae</taxon>
        <taxon>Pentapetalae</taxon>
        <taxon>rosids</taxon>
        <taxon>fabids</taxon>
        <taxon>Cucurbitales</taxon>
        <taxon>Cucurbitaceae</taxon>
        <taxon>Benincaseae</taxon>
        <taxon>Cucumis</taxon>
    </lineage>
</organism>
<reference evidence="3 4" key="1">
    <citation type="submission" date="2019-08" db="EMBL/GenBank/DDBJ databases">
        <title>Draft genome sequences of two oriental melons (Cucumis melo L. var makuwa).</title>
        <authorList>
            <person name="Kwon S.-Y."/>
        </authorList>
    </citation>
    <scope>NUCLEOTIDE SEQUENCE [LARGE SCALE GENOMIC DNA]</scope>
    <source>
        <strain evidence="4">cv. Chang Bougi</strain>
        <strain evidence="3">cv. SW 3</strain>
        <tissue evidence="2">Leaf</tissue>
    </source>
</reference>
<dbReference type="EMBL" id="SSTE01006658">
    <property type="protein sequence ID" value="KAA0058964.1"/>
    <property type="molecule type" value="Genomic_DNA"/>
</dbReference>
<evidence type="ECO:0000313" key="2">
    <source>
        <dbReference type="EMBL" id="TYK10996.1"/>
    </source>
</evidence>
<evidence type="ECO:0000313" key="4">
    <source>
        <dbReference type="Proteomes" id="UP000321947"/>
    </source>
</evidence>
<evidence type="ECO:0000313" key="1">
    <source>
        <dbReference type="EMBL" id="KAA0058964.1"/>
    </source>
</evidence>
<name>A0A5D3CKN9_CUCMM</name>